<dbReference type="InterPro" id="IPR013560">
    <property type="entry name" value="DUF1722"/>
</dbReference>
<evidence type="ECO:0000313" key="2">
    <source>
        <dbReference type="EMBL" id="PBQ24452.1"/>
    </source>
</evidence>
<protein>
    <submittedName>
        <fullName evidence="2">DUF1722 domain-containing protein</fullName>
    </submittedName>
</protein>
<dbReference type="EMBL" id="QFDK01000003">
    <property type="protein sequence ID" value="TOZ05013.1"/>
    <property type="molecule type" value="Genomic_DNA"/>
</dbReference>
<dbReference type="Proteomes" id="UP000307074">
    <property type="component" value="Chromosome"/>
</dbReference>
<dbReference type="Proteomes" id="UP000785759">
    <property type="component" value="Unassembled WGS sequence"/>
</dbReference>
<name>A0A0C1M253_LEVBR</name>
<dbReference type="Pfam" id="PF08349">
    <property type="entry name" value="DUF1722"/>
    <property type="match status" value="1"/>
</dbReference>
<organism evidence="2 5">
    <name type="scientific">Levilactobacillus brevis</name>
    <name type="common">Lactobacillus brevis</name>
    <dbReference type="NCBI Taxonomy" id="1580"/>
    <lineage>
        <taxon>Bacteria</taxon>
        <taxon>Bacillati</taxon>
        <taxon>Bacillota</taxon>
        <taxon>Bacilli</taxon>
        <taxon>Lactobacillales</taxon>
        <taxon>Lactobacillaceae</taxon>
        <taxon>Levilactobacillus</taxon>
    </lineage>
</organism>
<dbReference type="AlphaFoldDB" id="A0A0C1M253"/>
<evidence type="ECO:0000313" key="4">
    <source>
        <dbReference type="EMBL" id="TOZ05013.1"/>
    </source>
</evidence>
<evidence type="ECO:0000259" key="1">
    <source>
        <dbReference type="Pfam" id="PF08349"/>
    </source>
</evidence>
<sequence>MTTWQTTWAINKYWLMARSQHLYNQGRALAKNNAWNADKQRAFSQLLATANTLTPTKQTLTTAYQHVWGYFKKRCTPAERATYLQLLATLTPDNDQLGPFLKQLAHTYQVDYLLNSRLIQEL</sequence>
<dbReference type="OrthoDB" id="9782576at2"/>
<evidence type="ECO:0000313" key="3">
    <source>
        <dbReference type="EMBL" id="QCZ53895.1"/>
    </source>
</evidence>
<dbReference type="RefSeq" id="WP_024526462.1">
    <property type="nucleotide sequence ID" value="NZ_BEWS01000002.1"/>
</dbReference>
<dbReference type="Proteomes" id="UP000217918">
    <property type="component" value="Unassembled WGS sequence"/>
</dbReference>
<dbReference type="GeneID" id="56993708"/>
<reference evidence="3 6" key="3">
    <citation type="submission" date="2018-07" db="EMBL/GenBank/DDBJ databases">
        <authorList>
            <person name="Feyereisen M."/>
        </authorList>
    </citation>
    <scope>NUCLEOTIDE SEQUENCE [LARGE SCALE GENOMIC DNA]</scope>
    <source>
        <strain evidence="3 6">UCCLBBS449</strain>
    </source>
</reference>
<dbReference type="EMBL" id="NVYO01000001">
    <property type="protein sequence ID" value="PBQ24452.1"/>
    <property type="molecule type" value="Genomic_DNA"/>
</dbReference>
<accession>A0A0C1M253</accession>
<dbReference type="EMBL" id="CP031198">
    <property type="protein sequence ID" value="QCZ53895.1"/>
    <property type="molecule type" value="Genomic_DNA"/>
</dbReference>
<evidence type="ECO:0000313" key="6">
    <source>
        <dbReference type="Proteomes" id="UP000307074"/>
    </source>
</evidence>
<reference evidence="2 5" key="1">
    <citation type="submission" date="2017-09" db="EMBL/GenBank/DDBJ databases">
        <title>Genome sequence of Lactobacillus brevis D7.</title>
        <authorList>
            <person name="Kwon M.-S."/>
            <person name="Lim S.K."/>
            <person name="Choi H.-J."/>
        </authorList>
    </citation>
    <scope>NUCLEOTIDE SEQUENCE [LARGE SCALE GENOMIC DNA]</scope>
    <source>
        <strain evidence="2 5">D7</strain>
    </source>
</reference>
<reference evidence="4" key="2">
    <citation type="submission" date="2018-05" db="EMBL/GenBank/DDBJ databases">
        <title>Genome Comparison of Lactic Acid Bacteria Isolated from non-Wheat Sourdough.</title>
        <authorList>
            <person name="Rice T."/>
            <person name="Axel C."/>
            <person name="Lynch K.M."/>
            <person name="Benz C."/>
            <person name="Arendt E.K."/>
            <person name="Coffey A."/>
        </authorList>
    </citation>
    <scope>NUCLEOTIDE SEQUENCE</scope>
    <source>
        <strain evidence="4">TR055</strain>
    </source>
</reference>
<feature type="domain" description="DUF1722" evidence="1">
    <location>
        <begin position="12"/>
        <end position="120"/>
    </location>
</feature>
<gene>
    <name evidence="2" type="ORF">CNR29_10690</name>
    <name evidence="4" type="ORF">DIS17_03455</name>
    <name evidence="3" type="ORF">UCCLBBS449_1973</name>
</gene>
<evidence type="ECO:0000313" key="5">
    <source>
        <dbReference type="Proteomes" id="UP000217918"/>
    </source>
</evidence>
<proteinExistence type="predicted"/>